<dbReference type="Proteomes" id="UP001208689">
    <property type="component" value="Chromosome"/>
</dbReference>
<accession>A0ABY6HM94</accession>
<organism evidence="1 2">
    <name type="scientific">Candidatus Lokiarchaeum ossiferum</name>
    <dbReference type="NCBI Taxonomy" id="2951803"/>
    <lineage>
        <taxon>Archaea</taxon>
        <taxon>Promethearchaeati</taxon>
        <taxon>Promethearchaeota</taxon>
        <taxon>Promethearchaeia</taxon>
        <taxon>Promethearchaeales</taxon>
        <taxon>Promethearchaeaceae</taxon>
        <taxon>Candidatus Lokiarchaeum</taxon>
    </lineage>
</organism>
<reference evidence="1" key="1">
    <citation type="submission" date="2022-09" db="EMBL/GenBank/DDBJ databases">
        <title>Actin cytoskeleton and complex cell architecture in an #Asgard archaeon.</title>
        <authorList>
            <person name="Ponce Toledo R.I."/>
            <person name="Schleper C."/>
            <person name="Rodrigues Oliveira T."/>
            <person name="Wollweber F."/>
            <person name="Xu J."/>
            <person name="Rittmann S."/>
            <person name="Klingl A."/>
            <person name="Pilhofer M."/>
        </authorList>
    </citation>
    <scope>NUCLEOTIDE SEQUENCE</scope>
    <source>
        <strain evidence="1">B-35</strain>
    </source>
</reference>
<protein>
    <recommendedName>
        <fullName evidence="3">Redoxin domain-containing protein</fullName>
    </recommendedName>
</protein>
<gene>
    <name evidence="1" type="ORF">NEF87_000908</name>
</gene>
<sequence>MIIVTKQGTIQYAYYSDSMHDIPKNADLLELFASLEKI</sequence>
<name>A0ABY6HM94_9ARCH</name>
<dbReference type="EMBL" id="CP104013">
    <property type="protein sequence ID" value="UYP44623.1"/>
    <property type="molecule type" value="Genomic_DNA"/>
</dbReference>
<evidence type="ECO:0008006" key="3">
    <source>
        <dbReference type="Google" id="ProtNLM"/>
    </source>
</evidence>
<proteinExistence type="predicted"/>
<evidence type="ECO:0000313" key="1">
    <source>
        <dbReference type="EMBL" id="UYP44623.1"/>
    </source>
</evidence>
<keyword evidence="2" id="KW-1185">Reference proteome</keyword>
<evidence type="ECO:0000313" key="2">
    <source>
        <dbReference type="Proteomes" id="UP001208689"/>
    </source>
</evidence>